<dbReference type="EMBL" id="JAUUTY010000004">
    <property type="protein sequence ID" value="KAK1649385.1"/>
    <property type="molecule type" value="Genomic_DNA"/>
</dbReference>
<sequence length="351" mass="38286">MWRRRVDARNDASAGRGAVAPEMEGLCFRCYLPDHRKRDCTNEEVCVRCWLRGHPARECKRPRSPSSEEELRTLALAKFERRRSPIREELVGARRGPGREPGRAAAPAPPPRPVTPPPAPTPPPPPPPPPPAATVAPLTLSLPPMGAPPPLCAEPERAPLCSRVHEAPALCVVRRTAAMCDLERRLRFAMVASVGGRRPAVSAEQVAAALRWRGIPATAFSVHAHAPEDFLVVLESAEVSLVLEGIPPHAWDVDVVEDLLGKTCAVEEVAPETRSRADMSLFRLTTWTSQLAAIPVARTLAVPEPRRIVEGKLSPARELPESTVTQAEAPAASKVVEEITTLQYRVLMHVE</sequence>
<gene>
    <name evidence="3" type="ORF">QYE76_016384</name>
    <name evidence="4" type="ORF">QYE76_018594</name>
    <name evidence="6" type="ORF">QYE76_056718</name>
    <name evidence="5" type="ORF">QYE76_067190</name>
</gene>
<feature type="compositionally biased region" description="Basic and acidic residues" evidence="1">
    <location>
        <begin position="86"/>
        <end position="102"/>
    </location>
</feature>
<dbReference type="EMBL" id="JAUUTY010000003">
    <property type="protein sequence ID" value="KAK1668559.1"/>
    <property type="molecule type" value="Genomic_DNA"/>
</dbReference>
<accession>A0AAD8WN35</accession>
<name>A0AAD8WN35_LOLMU</name>
<dbReference type="InterPro" id="IPR036875">
    <property type="entry name" value="Znf_CCHC_sf"/>
</dbReference>
<dbReference type="GO" id="GO:0003676">
    <property type="term" value="F:nucleic acid binding"/>
    <property type="evidence" value="ECO:0007669"/>
    <property type="project" value="InterPro"/>
</dbReference>
<dbReference type="InterPro" id="IPR053253">
    <property type="entry name" value="Sex_diff_modulator"/>
</dbReference>
<evidence type="ECO:0000259" key="2">
    <source>
        <dbReference type="SMART" id="SM00343"/>
    </source>
</evidence>
<proteinExistence type="predicted"/>
<feature type="domain" description="CCHC-type" evidence="2">
    <location>
        <begin position="45"/>
        <end position="61"/>
    </location>
</feature>
<feature type="region of interest" description="Disordered" evidence="1">
    <location>
        <begin position="86"/>
        <end position="142"/>
    </location>
</feature>
<dbReference type="Gene3D" id="4.10.60.10">
    <property type="entry name" value="Zinc finger, CCHC-type"/>
    <property type="match status" value="1"/>
</dbReference>
<evidence type="ECO:0000313" key="7">
    <source>
        <dbReference type="Proteomes" id="UP001231189"/>
    </source>
</evidence>
<keyword evidence="7" id="KW-1185">Reference proteome</keyword>
<dbReference type="SUPFAM" id="SSF57756">
    <property type="entry name" value="Retrovirus zinc finger-like domains"/>
    <property type="match status" value="1"/>
</dbReference>
<evidence type="ECO:0000313" key="4">
    <source>
        <dbReference type="EMBL" id="KAK1574355.1"/>
    </source>
</evidence>
<dbReference type="EMBL" id="JAUUTY010000911">
    <property type="protein sequence ID" value="KAK1570078.1"/>
    <property type="molecule type" value="Genomic_DNA"/>
</dbReference>
<reference evidence="6" key="1">
    <citation type="submission" date="2023-07" db="EMBL/GenBank/DDBJ databases">
        <title>A chromosome-level genome assembly of Lolium multiflorum.</title>
        <authorList>
            <person name="Chen Y."/>
            <person name="Copetti D."/>
            <person name="Kolliker R."/>
            <person name="Studer B."/>
        </authorList>
    </citation>
    <scope>NUCLEOTIDE SEQUENCE</scope>
    <source>
        <strain evidence="6">02402/16</strain>
        <tissue evidence="6">Leaf</tissue>
    </source>
</reference>
<evidence type="ECO:0000313" key="5">
    <source>
        <dbReference type="EMBL" id="KAK1649385.1"/>
    </source>
</evidence>
<dbReference type="PANTHER" id="PTHR33087:SF52">
    <property type="entry name" value="CCHC-TYPE DOMAIN-CONTAINING PROTEIN"/>
    <property type="match status" value="1"/>
</dbReference>
<dbReference type="PANTHER" id="PTHR33087">
    <property type="entry name" value="OS07G0539200 PROTEIN"/>
    <property type="match status" value="1"/>
</dbReference>
<evidence type="ECO:0000313" key="3">
    <source>
        <dbReference type="EMBL" id="KAK1570078.1"/>
    </source>
</evidence>
<comment type="caution">
    <text evidence="6">The sequence shown here is derived from an EMBL/GenBank/DDBJ whole genome shotgun (WGS) entry which is preliminary data.</text>
</comment>
<feature type="domain" description="CCHC-type" evidence="2">
    <location>
        <begin position="26"/>
        <end position="42"/>
    </location>
</feature>
<organism evidence="6 7">
    <name type="scientific">Lolium multiflorum</name>
    <name type="common">Italian ryegrass</name>
    <name type="synonym">Lolium perenne subsp. multiflorum</name>
    <dbReference type="NCBI Taxonomy" id="4521"/>
    <lineage>
        <taxon>Eukaryota</taxon>
        <taxon>Viridiplantae</taxon>
        <taxon>Streptophyta</taxon>
        <taxon>Embryophyta</taxon>
        <taxon>Tracheophyta</taxon>
        <taxon>Spermatophyta</taxon>
        <taxon>Magnoliopsida</taxon>
        <taxon>Liliopsida</taxon>
        <taxon>Poales</taxon>
        <taxon>Poaceae</taxon>
        <taxon>BOP clade</taxon>
        <taxon>Pooideae</taxon>
        <taxon>Poodae</taxon>
        <taxon>Poeae</taxon>
        <taxon>Poeae Chloroplast Group 2 (Poeae type)</taxon>
        <taxon>Loliodinae</taxon>
        <taxon>Loliinae</taxon>
        <taxon>Lolium</taxon>
    </lineage>
</organism>
<dbReference type="Proteomes" id="UP001231189">
    <property type="component" value="Unassembled WGS sequence"/>
</dbReference>
<evidence type="ECO:0000256" key="1">
    <source>
        <dbReference type="SAM" id="MobiDB-lite"/>
    </source>
</evidence>
<dbReference type="InterPro" id="IPR001878">
    <property type="entry name" value="Znf_CCHC"/>
</dbReference>
<evidence type="ECO:0000313" key="6">
    <source>
        <dbReference type="EMBL" id="KAK1668559.1"/>
    </source>
</evidence>
<dbReference type="AlphaFoldDB" id="A0AAD8WN35"/>
<dbReference type="GO" id="GO:0008270">
    <property type="term" value="F:zinc ion binding"/>
    <property type="evidence" value="ECO:0007669"/>
    <property type="project" value="InterPro"/>
</dbReference>
<protein>
    <recommendedName>
        <fullName evidence="2">CCHC-type domain-containing protein</fullName>
    </recommendedName>
</protein>
<dbReference type="EMBL" id="JAUUTY010000843">
    <property type="protein sequence ID" value="KAK1574355.1"/>
    <property type="molecule type" value="Genomic_DNA"/>
</dbReference>
<feature type="compositionally biased region" description="Pro residues" evidence="1">
    <location>
        <begin position="107"/>
        <end position="132"/>
    </location>
</feature>
<dbReference type="SMART" id="SM00343">
    <property type="entry name" value="ZnF_C2HC"/>
    <property type="match status" value="2"/>
</dbReference>